<dbReference type="PANTHER" id="PTHR36440">
    <property type="entry name" value="PUTATIVE (AFU_ORTHOLOGUE AFUA_8G07350)-RELATED"/>
    <property type="match status" value="1"/>
</dbReference>
<gene>
    <name evidence="2" type="ORF">AB5J51_21395</name>
</gene>
<name>A0AB39Y5B1_9ACTN</name>
<feature type="domain" description="Cupin type-2" evidence="1">
    <location>
        <begin position="40"/>
        <end position="96"/>
    </location>
</feature>
<reference evidence="2" key="1">
    <citation type="submission" date="2024-08" db="EMBL/GenBank/DDBJ databases">
        <authorList>
            <person name="Yu S.T."/>
        </authorList>
    </citation>
    <scope>NUCLEOTIDE SEQUENCE</scope>
    <source>
        <strain evidence="2">R33</strain>
    </source>
</reference>
<dbReference type="AlphaFoldDB" id="A0AB39Y5B1"/>
<dbReference type="InterPro" id="IPR014710">
    <property type="entry name" value="RmlC-like_jellyroll"/>
</dbReference>
<dbReference type="SUPFAM" id="SSF51182">
    <property type="entry name" value="RmlC-like cupins"/>
    <property type="match status" value="1"/>
</dbReference>
<organism evidence="2">
    <name type="scientific">Streptomyces sp. R33</name>
    <dbReference type="NCBI Taxonomy" id="3238629"/>
    <lineage>
        <taxon>Bacteria</taxon>
        <taxon>Bacillati</taxon>
        <taxon>Actinomycetota</taxon>
        <taxon>Actinomycetes</taxon>
        <taxon>Kitasatosporales</taxon>
        <taxon>Streptomycetaceae</taxon>
        <taxon>Streptomyces</taxon>
    </lineage>
</organism>
<dbReference type="InterPro" id="IPR053146">
    <property type="entry name" value="QDO-like"/>
</dbReference>
<dbReference type="InterPro" id="IPR013096">
    <property type="entry name" value="Cupin_2"/>
</dbReference>
<dbReference type="EMBL" id="CP165727">
    <property type="protein sequence ID" value="XDV65329.1"/>
    <property type="molecule type" value="Genomic_DNA"/>
</dbReference>
<protein>
    <submittedName>
        <fullName evidence="2">Cupin domain-containing protein</fullName>
    </submittedName>
</protein>
<evidence type="ECO:0000259" key="1">
    <source>
        <dbReference type="Pfam" id="PF07883"/>
    </source>
</evidence>
<dbReference type="Gene3D" id="2.60.120.10">
    <property type="entry name" value="Jelly Rolls"/>
    <property type="match status" value="1"/>
</dbReference>
<dbReference type="PANTHER" id="PTHR36440:SF1">
    <property type="entry name" value="PUTATIVE (AFU_ORTHOLOGUE AFUA_8G07350)-RELATED"/>
    <property type="match status" value="1"/>
</dbReference>
<evidence type="ECO:0000313" key="2">
    <source>
        <dbReference type="EMBL" id="XDV65329.1"/>
    </source>
</evidence>
<sequence>MTNEKNEILTRAATAETITDGPGSVITLLTDTAELTCNTATFDEGAAGAPVHFHTKATEFFHVTAGRLDVLVGDEVRTLTAGDFLSVPAGVKHAFAPSPGHTASVFVGFTPGMGRFDYYRLLGRVRAGEATVQDIIDSQPTYDNHYAESDAWAGRLRSADA</sequence>
<dbReference type="Pfam" id="PF07883">
    <property type="entry name" value="Cupin_2"/>
    <property type="match status" value="1"/>
</dbReference>
<accession>A0AB39Y5B1</accession>
<dbReference type="InterPro" id="IPR011051">
    <property type="entry name" value="RmlC_Cupin_sf"/>
</dbReference>
<proteinExistence type="predicted"/>